<dbReference type="EC" id="3.2.1.52" evidence="7"/>
<protein>
    <submittedName>
        <fullName evidence="7">Beta-N-acetylhexosaminidase</fullName>
        <ecNumber evidence="7">3.2.1.52</ecNumber>
    </submittedName>
</protein>
<dbReference type="EMBL" id="RBVX01000001">
    <property type="protein sequence ID" value="RSL35321.1"/>
    <property type="molecule type" value="Genomic_DNA"/>
</dbReference>
<evidence type="ECO:0000256" key="3">
    <source>
        <dbReference type="ARBA" id="ARBA00023295"/>
    </source>
</evidence>
<keyword evidence="2 7" id="KW-0378">Hydrolase</keyword>
<dbReference type="Pfam" id="PF00933">
    <property type="entry name" value="Glyco_hydro_3"/>
    <property type="match status" value="1"/>
</dbReference>
<name>A0A428NAF6_9BACI</name>
<dbReference type="PROSITE" id="PS51257">
    <property type="entry name" value="PROKAR_LIPOPROTEIN"/>
    <property type="match status" value="1"/>
</dbReference>
<feature type="domain" description="Glycoside hydrolase family 3 N-terminal" evidence="6">
    <location>
        <begin position="65"/>
        <end position="388"/>
    </location>
</feature>
<comment type="similarity">
    <text evidence="1">Belongs to the glycosyl hydrolase 3 family.</text>
</comment>
<gene>
    <name evidence="7" type="ORF">D7Z54_01790</name>
</gene>
<evidence type="ECO:0000313" key="8">
    <source>
        <dbReference type="Proteomes" id="UP000275076"/>
    </source>
</evidence>
<dbReference type="GO" id="GO:0009254">
    <property type="term" value="P:peptidoglycan turnover"/>
    <property type="evidence" value="ECO:0007669"/>
    <property type="project" value="TreeGrafter"/>
</dbReference>
<dbReference type="InterPro" id="IPR050226">
    <property type="entry name" value="NagZ_Beta-hexosaminidase"/>
</dbReference>
<dbReference type="NCBIfam" id="NF003740">
    <property type="entry name" value="PRK05337.1"/>
    <property type="match status" value="1"/>
</dbReference>
<feature type="compositionally biased region" description="Basic and acidic residues" evidence="4">
    <location>
        <begin position="45"/>
        <end position="57"/>
    </location>
</feature>
<feature type="compositionally biased region" description="Polar residues" evidence="4">
    <location>
        <begin position="34"/>
        <end position="44"/>
    </location>
</feature>
<keyword evidence="8" id="KW-1185">Reference proteome</keyword>
<reference evidence="7 8" key="1">
    <citation type="submission" date="2018-10" db="EMBL/GenBank/DDBJ databases">
        <title>Draft genome sequence of Bacillus salarius IM0101, isolated from a hypersaline soil in Inner Mongolia, China.</title>
        <authorList>
            <person name="Yamprayoonswat W."/>
            <person name="Boonvisut S."/>
            <person name="Jumpathong W."/>
            <person name="Sittihan S."/>
            <person name="Ruangsuj P."/>
            <person name="Wanthongcharoen S."/>
            <person name="Thongpramul N."/>
            <person name="Pimmason S."/>
            <person name="Yu B."/>
            <person name="Yasawong M."/>
        </authorList>
    </citation>
    <scope>NUCLEOTIDE SEQUENCE [LARGE SCALE GENOMIC DNA]</scope>
    <source>
        <strain evidence="7 8">IM0101</strain>
    </source>
</reference>
<dbReference type="PANTHER" id="PTHR30480">
    <property type="entry name" value="BETA-HEXOSAMINIDASE-RELATED"/>
    <property type="match status" value="1"/>
</dbReference>
<dbReference type="OrthoDB" id="9805821at2"/>
<comment type="caution">
    <text evidence="7">The sequence shown here is derived from an EMBL/GenBank/DDBJ whole genome shotgun (WGS) entry which is preliminary data.</text>
</comment>
<dbReference type="Gene3D" id="3.20.20.300">
    <property type="entry name" value="Glycoside hydrolase, family 3, N-terminal domain"/>
    <property type="match status" value="1"/>
</dbReference>
<dbReference type="InterPro" id="IPR001764">
    <property type="entry name" value="Glyco_hydro_3_N"/>
</dbReference>
<dbReference type="InterPro" id="IPR019800">
    <property type="entry name" value="Glyco_hydro_3_AS"/>
</dbReference>
<proteinExistence type="inferred from homology"/>
<dbReference type="PROSITE" id="PS00775">
    <property type="entry name" value="GLYCOSYL_HYDROL_F3"/>
    <property type="match status" value="1"/>
</dbReference>
<accession>A0A428NAF6</accession>
<dbReference type="SUPFAM" id="SSF51445">
    <property type="entry name" value="(Trans)glycosidases"/>
    <property type="match status" value="1"/>
</dbReference>
<sequence>MFKKSIVIPFLIGIMMLSACMDNDSSQDRDSNTDEPQNMNQQPIESDRKEENNKDPVAEQVESMTLEEKISQMMYVGVQGTSLSEQQRDTIEKEQFGGLFLLEENIESGPQLRQFTTDIIEADQTNDVPLFMGIDEEGGRVSRIPEPVQNFPTNRVIGEANSTELSEDIGQLLAEKVKAYGFNMDFAPVLDVNNNPNNPVIGDRSFGANPAVVSDLGTATMQGIKAEQVVPVVKHFPGHGDTSVDSHINLPEVNKSMETLKEFELVPFRDAIDEGADMVMVAHILYSQIDEEYPSSLSDEVISDMLREELNFDGVVITDDMTMGAITENYGMAEAAVLSIQAGTDMFMMYDAMNGNYGEVKAAILEAVKNEEISEDTLDESVERILRLKDEYNLENEAPSDIDEETLNQDITNVINRLP</sequence>
<evidence type="ECO:0000313" key="7">
    <source>
        <dbReference type="EMBL" id="RSL35321.1"/>
    </source>
</evidence>
<dbReference type="Proteomes" id="UP000275076">
    <property type="component" value="Unassembled WGS sequence"/>
</dbReference>
<evidence type="ECO:0000259" key="6">
    <source>
        <dbReference type="Pfam" id="PF00933"/>
    </source>
</evidence>
<dbReference type="GO" id="GO:0005975">
    <property type="term" value="P:carbohydrate metabolic process"/>
    <property type="evidence" value="ECO:0007669"/>
    <property type="project" value="InterPro"/>
</dbReference>
<dbReference type="InterPro" id="IPR017853">
    <property type="entry name" value="GH"/>
</dbReference>
<dbReference type="RefSeq" id="WP_125553823.1">
    <property type="nucleotide sequence ID" value="NZ_RBVX01000001.1"/>
</dbReference>
<evidence type="ECO:0000256" key="2">
    <source>
        <dbReference type="ARBA" id="ARBA00022801"/>
    </source>
</evidence>
<dbReference type="PANTHER" id="PTHR30480:SF16">
    <property type="entry name" value="GLYCOSIDE HYDROLASE FAMILY 3 DOMAIN PROTEIN"/>
    <property type="match status" value="1"/>
</dbReference>
<evidence type="ECO:0000256" key="5">
    <source>
        <dbReference type="SAM" id="SignalP"/>
    </source>
</evidence>
<evidence type="ECO:0000256" key="1">
    <source>
        <dbReference type="ARBA" id="ARBA00005336"/>
    </source>
</evidence>
<keyword evidence="3 7" id="KW-0326">Glycosidase</keyword>
<feature type="region of interest" description="Disordered" evidence="4">
    <location>
        <begin position="23"/>
        <end position="58"/>
    </location>
</feature>
<dbReference type="GO" id="GO:0004563">
    <property type="term" value="F:beta-N-acetylhexosaminidase activity"/>
    <property type="evidence" value="ECO:0007669"/>
    <property type="project" value="UniProtKB-EC"/>
</dbReference>
<keyword evidence="5" id="KW-0732">Signal</keyword>
<dbReference type="AlphaFoldDB" id="A0A428NAF6"/>
<feature type="chain" id="PRO_5019333519" evidence="5">
    <location>
        <begin position="22"/>
        <end position="419"/>
    </location>
</feature>
<organism evidence="7 8">
    <name type="scientific">Salibacterium salarium</name>
    <dbReference type="NCBI Taxonomy" id="284579"/>
    <lineage>
        <taxon>Bacteria</taxon>
        <taxon>Bacillati</taxon>
        <taxon>Bacillota</taxon>
        <taxon>Bacilli</taxon>
        <taxon>Bacillales</taxon>
        <taxon>Bacillaceae</taxon>
    </lineage>
</organism>
<feature type="signal peptide" evidence="5">
    <location>
        <begin position="1"/>
        <end position="21"/>
    </location>
</feature>
<dbReference type="InterPro" id="IPR036962">
    <property type="entry name" value="Glyco_hydro_3_N_sf"/>
</dbReference>
<evidence type="ECO:0000256" key="4">
    <source>
        <dbReference type="SAM" id="MobiDB-lite"/>
    </source>
</evidence>